<keyword evidence="1" id="KW-0812">Transmembrane</keyword>
<organism evidence="2 3">
    <name type="scientific">Araneus ventricosus</name>
    <name type="common">Orbweaver spider</name>
    <name type="synonym">Epeira ventricosa</name>
    <dbReference type="NCBI Taxonomy" id="182803"/>
    <lineage>
        <taxon>Eukaryota</taxon>
        <taxon>Metazoa</taxon>
        <taxon>Ecdysozoa</taxon>
        <taxon>Arthropoda</taxon>
        <taxon>Chelicerata</taxon>
        <taxon>Arachnida</taxon>
        <taxon>Araneae</taxon>
        <taxon>Araneomorphae</taxon>
        <taxon>Entelegynae</taxon>
        <taxon>Araneoidea</taxon>
        <taxon>Araneidae</taxon>
        <taxon>Araneus</taxon>
    </lineage>
</organism>
<feature type="transmembrane region" description="Helical" evidence="1">
    <location>
        <begin position="297"/>
        <end position="320"/>
    </location>
</feature>
<dbReference type="GO" id="GO:0008527">
    <property type="term" value="F:taste receptor activity"/>
    <property type="evidence" value="ECO:0007669"/>
    <property type="project" value="InterPro"/>
</dbReference>
<proteinExistence type="predicted"/>
<keyword evidence="1" id="KW-1133">Transmembrane helix</keyword>
<feature type="transmembrane region" description="Helical" evidence="1">
    <location>
        <begin position="375"/>
        <end position="394"/>
    </location>
</feature>
<feature type="transmembrane region" description="Helical" evidence="1">
    <location>
        <begin position="146"/>
        <end position="166"/>
    </location>
</feature>
<dbReference type="GO" id="GO:0016020">
    <property type="term" value="C:membrane"/>
    <property type="evidence" value="ECO:0007669"/>
    <property type="project" value="InterPro"/>
</dbReference>
<dbReference type="OrthoDB" id="6422868at2759"/>
<dbReference type="Pfam" id="PF06151">
    <property type="entry name" value="Trehalose_recp"/>
    <property type="match status" value="1"/>
</dbReference>
<evidence type="ECO:0000313" key="2">
    <source>
        <dbReference type="EMBL" id="GBN35213.1"/>
    </source>
</evidence>
<feature type="transmembrane region" description="Helical" evidence="1">
    <location>
        <begin position="259"/>
        <end position="285"/>
    </location>
</feature>
<evidence type="ECO:0008006" key="4">
    <source>
        <dbReference type="Google" id="ProtNLM"/>
    </source>
</evidence>
<dbReference type="InterPro" id="IPR009318">
    <property type="entry name" value="Gustatory_rcpt"/>
</dbReference>
<feature type="transmembrane region" description="Helical" evidence="1">
    <location>
        <begin position="89"/>
        <end position="112"/>
    </location>
</feature>
<keyword evidence="1" id="KW-0472">Membrane</keyword>
<dbReference type="EMBL" id="BGPR01008663">
    <property type="protein sequence ID" value="GBN35213.1"/>
    <property type="molecule type" value="Genomic_DNA"/>
</dbReference>
<evidence type="ECO:0000313" key="3">
    <source>
        <dbReference type="Proteomes" id="UP000499080"/>
    </source>
</evidence>
<evidence type="ECO:0000256" key="1">
    <source>
        <dbReference type="SAM" id="Phobius"/>
    </source>
</evidence>
<dbReference type="AlphaFoldDB" id="A0A4Y2N8F7"/>
<feature type="transmembrane region" description="Helical" evidence="1">
    <location>
        <begin position="63"/>
        <end position="83"/>
    </location>
</feature>
<dbReference type="Proteomes" id="UP000499080">
    <property type="component" value="Unassembled WGS sequence"/>
</dbReference>
<sequence length="400" mass="44767">MRDIFETQEVHSHRFRPISLKVSKAPKHKNNSFHLLYKTTLAMGIPIAPINTRSSYGFSLVKVWCLSIFLYKTVTLFISFSHVHRILPGYASLFAFYFFDTFSYISMVTFIVKRRTIYSAIKSAVDLTARIDPSIFVGSKTIRYEILLLFLSSLTILSIFVIFFFYQEWDSYMKTLQTPFPVPQYTYTWIVVFSVVSQHAWSFATCFLAVLLCYNSFLAAGGLVKAYAGAIRGMTSRDSIILGLGLFRELCRSVQKIDAAFNSCVFFLFGTVIGNFFAAISVLFSESASFQTPVARAYVGLTLLGGVSIIFVLTIGGNTVSEGQQRLRLALLEGSKKIAGLSPDVARFFTMLSDNIRDSKLAMTGCEMFTVDKGLALTVGGMVITYSFLLFQFSGKPFTT</sequence>
<feature type="transmembrane region" description="Helical" evidence="1">
    <location>
        <begin position="186"/>
        <end position="214"/>
    </location>
</feature>
<accession>A0A4Y2N8F7</accession>
<reference evidence="2 3" key="1">
    <citation type="journal article" date="2019" name="Sci. Rep.">
        <title>Orb-weaving spider Araneus ventricosus genome elucidates the spidroin gene catalogue.</title>
        <authorList>
            <person name="Kono N."/>
            <person name="Nakamura H."/>
            <person name="Ohtoshi R."/>
            <person name="Moran D.A.P."/>
            <person name="Shinohara A."/>
            <person name="Yoshida Y."/>
            <person name="Fujiwara M."/>
            <person name="Mori M."/>
            <person name="Tomita M."/>
            <person name="Arakawa K."/>
        </authorList>
    </citation>
    <scope>NUCLEOTIDE SEQUENCE [LARGE SCALE GENOMIC DNA]</scope>
</reference>
<keyword evidence="3" id="KW-1185">Reference proteome</keyword>
<name>A0A4Y2N8F7_ARAVE</name>
<protein>
    <recommendedName>
        <fullName evidence="4">Gustatory receptor</fullName>
    </recommendedName>
</protein>
<comment type="caution">
    <text evidence="2">The sequence shown here is derived from an EMBL/GenBank/DDBJ whole genome shotgun (WGS) entry which is preliminary data.</text>
</comment>
<gene>
    <name evidence="2" type="ORF">AVEN_155176_1</name>
</gene>